<organism evidence="2 3">
    <name type="scientific">Roseovarius halotolerans</name>
    <dbReference type="NCBI Taxonomy" id="505353"/>
    <lineage>
        <taxon>Bacteria</taxon>
        <taxon>Pseudomonadati</taxon>
        <taxon>Pseudomonadota</taxon>
        <taxon>Alphaproteobacteria</taxon>
        <taxon>Rhodobacterales</taxon>
        <taxon>Roseobacteraceae</taxon>
        <taxon>Roseovarius</taxon>
    </lineage>
</organism>
<accession>A0A1X6YVB1</accession>
<keyword evidence="1" id="KW-0472">Membrane</keyword>
<dbReference type="AlphaFoldDB" id="A0A1X6YVB1"/>
<name>A0A1X6YVB1_9RHOB</name>
<dbReference type="Proteomes" id="UP000193207">
    <property type="component" value="Unassembled WGS sequence"/>
</dbReference>
<dbReference type="OrthoDB" id="7433399at2"/>
<feature type="transmembrane region" description="Helical" evidence="1">
    <location>
        <begin position="45"/>
        <end position="67"/>
    </location>
</feature>
<keyword evidence="3" id="KW-1185">Reference proteome</keyword>
<keyword evidence="1" id="KW-0812">Transmembrane</keyword>
<feature type="transmembrane region" description="Helical" evidence="1">
    <location>
        <begin position="79"/>
        <end position="101"/>
    </location>
</feature>
<gene>
    <name evidence="2" type="ORF">ROH8110_01559</name>
</gene>
<sequence>MKDILRILIAPLLWLAAFSAVYGLLGLICGHGIGGTVLGLSLPRVLLIAAYGLAILLQAALLAALYHPRLAARSGFVRFVSRITGWAGLVAAGYTLFPVAVTSSCL</sequence>
<keyword evidence="1" id="KW-1133">Transmembrane helix</keyword>
<evidence type="ECO:0000313" key="2">
    <source>
        <dbReference type="EMBL" id="SLN32517.1"/>
    </source>
</evidence>
<dbReference type="EMBL" id="FWFU01000002">
    <property type="protein sequence ID" value="SLN32517.1"/>
    <property type="molecule type" value="Genomic_DNA"/>
</dbReference>
<reference evidence="2 3" key="1">
    <citation type="submission" date="2017-03" db="EMBL/GenBank/DDBJ databases">
        <authorList>
            <person name="Afonso C.L."/>
            <person name="Miller P.J."/>
            <person name="Scott M.A."/>
            <person name="Spackman E."/>
            <person name="Goraichik I."/>
            <person name="Dimitrov K.M."/>
            <person name="Suarez D.L."/>
            <person name="Swayne D.E."/>
        </authorList>
    </citation>
    <scope>NUCLEOTIDE SEQUENCE [LARGE SCALE GENOMIC DNA]</scope>
    <source>
        <strain evidence="2 3">CECT 8110</strain>
    </source>
</reference>
<dbReference type="RefSeq" id="WP_085817201.1">
    <property type="nucleotide sequence ID" value="NZ_FWFU01000002.1"/>
</dbReference>
<protein>
    <submittedName>
        <fullName evidence="2">Uncharacterized protein</fullName>
    </submittedName>
</protein>
<evidence type="ECO:0000256" key="1">
    <source>
        <dbReference type="SAM" id="Phobius"/>
    </source>
</evidence>
<evidence type="ECO:0000313" key="3">
    <source>
        <dbReference type="Proteomes" id="UP000193207"/>
    </source>
</evidence>
<proteinExistence type="predicted"/>
<feature type="transmembrane region" description="Helical" evidence="1">
    <location>
        <begin position="12"/>
        <end position="33"/>
    </location>
</feature>